<dbReference type="InterPro" id="IPR035906">
    <property type="entry name" value="MetI-like_sf"/>
</dbReference>
<keyword evidence="6 9" id="KW-0812">Transmembrane</keyword>
<dbReference type="GO" id="GO:0015098">
    <property type="term" value="F:molybdate ion transmembrane transporter activity"/>
    <property type="evidence" value="ECO:0007669"/>
    <property type="project" value="UniProtKB-UniRule"/>
</dbReference>
<evidence type="ECO:0000256" key="7">
    <source>
        <dbReference type="ARBA" id="ARBA00022989"/>
    </source>
</evidence>
<evidence type="ECO:0000256" key="8">
    <source>
        <dbReference type="ARBA" id="ARBA00023136"/>
    </source>
</evidence>
<comment type="similarity">
    <text evidence="2 10">Belongs to the binding-protein-dependent transport system permease family. CysTW subfamily.</text>
</comment>
<dbReference type="Pfam" id="PF00528">
    <property type="entry name" value="BPD_transp_1"/>
    <property type="match status" value="1"/>
</dbReference>
<dbReference type="Proteomes" id="UP001056756">
    <property type="component" value="Chromosome"/>
</dbReference>
<dbReference type="PANTHER" id="PTHR30183">
    <property type="entry name" value="MOLYBDENUM TRANSPORT SYSTEM PERMEASE PROTEIN MODB"/>
    <property type="match status" value="1"/>
</dbReference>
<comment type="function">
    <text evidence="10">Part of the binding-protein-dependent transport system for molybdenum; probably responsible for the translocation of the substrate across the membrane.</text>
</comment>
<evidence type="ECO:0000256" key="3">
    <source>
        <dbReference type="ARBA" id="ARBA00022448"/>
    </source>
</evidence>
<dbReference type="PANTHER" id="PTHR30183:SF3">
    <property type="entry name" value="MOLYBDENUM TRANSPORT SYSTEM PERMEASE PROTEIN MODB"/>
    <property type="match status" value="1"/>
</dbReference>
<dbReference type="AlphaFoldDB" id="A0A9J6ZGM8"/>
<feature type="transmembrane region" description="Helical" evidence="9">
    <location>
        <begin position="92"/>
        <end position="110"/>
    </location>
</feature>
<gene>
    <name evidence="12" type="primary">modB</name>
    <name evidence="12" type="ORF">NAG76_03210</name>
</gene>
<keyword evidence="5 10" id="KW-0500">Molybdenum</keyword>
<evidence type="ECO:0000256" key="4">
    <source>
        <dbReference type="ARBA" id="ARBA00022475"/>
    </source>
</evidence>
<evidence type="ECO:0000256" key="6">
    <source>
        <dbReference type="ARBA" id="ARBA00022692"/>
    </source>
</evidence>
<evidence type="ECO:0000259" key="11">
    <source>
        <dbReference type="PROSITE" id="PS50928"/>
    </source>
</evidence>
<evidence type="ECO:0000256" key="5">
    <source>
        <dbReference type="ARBA" id="ARBA00022505"/>
    </source>
</evidence>
<dbReference type="NCBIfam" id="TIGR02141">
    <property type="entry name" value="modB_ABC"/>
    <property type="match status" value="1"/>
</dbReference>
<dbReference type="CDD" id="cd06261">
    <property type="entry name" value="TM_PBP2"/>
    <property type="match status" value="1"/>
</dbReference>
<dbReference type="KEGG" id="plig:NAG76_03210"/>
<accession>A0A9J6ZGM8</accession>
<reference evidence="12" key="1">
    <citation type="submission" date="2022-05" db="EMBL/GenBank/DDBJ databases">
        <title>Novel bacterial taxa in a minimal lignocellulolytic consortium and its capacity to transform plastics disclosed by genome-resolved metagenomics.</title>
        <authorList>
            <person name="Rodriguez C.A.D."/>
            <person name="Diaz-Garcia L."/>
            <person name="Herrera K."/>
            <person name="Tarazona N.A."/>
            <person name="Sproer C."/>
            <person name="Overmann J."/>
            <person name="Jimenez D.J."/>
        </authorList>
    </citation>
    <scope>NUCLEOTIDE SEQUENCE</scope>
    <source>
        <strain evidence="12">MAG5</strain>
    </source>
</reference>
<keyword evidence="3 9" id="KW-0813">Transport</keyword>
<organism evidence="12 13">
    <name type="scientific">Candidatus Pristimantibacillus lignocellulolyticus</name>
    <dbReference type="NCBI Taxonomy" id="2994561"/>
    <lineage>
        <taxon>Bacteria</taxon>
        <taxon>Bacillati</taxon>
        <taxon>Bacillota</taxon>
        <taxon>Bacilli</taxon>
        <taxon>Bacillales</taxon>
        <taxon>Paenibacillaceae</taxon>
        <taxon>Candidatus Pristimantibacillus</taxon>
    </lineage>
</organism>
<dbReference type="Gene3D" id="1.10.3720.10">
    <property type="entry name" value="MetI-like"/>
    <property type="match status" value="1"/>
</dbReference>
<evidence type="ECO:0000256" key="9">
    <source>
        <dbReference type="RuleBase" id="RU363032"/>
    </source>
</evidence>
<evidence type="ECO:0000313" key="12">
    <source>
        <dbReference type="EMBL" id="URN95285.1"/>
    </source>
</evidence>
<name>A0A9J6ZGM8_9BACL</name>
<keyword evidence="4 10" id="KW-1003">Cell membrane</keyword>
<feature type="transmembrane region" description="Helical" evidence="9">
    <location>
        <begin position="47"/>
        <end position="72"/>
    </location>
</feature>
<dbReference type="GO" id="GO:0005886">
    <property type="term" value="C:plasma membrane"/>
    <property type="evidence" value="ECO:0007669"/>
    <property type="project" value="UniProtKB-SubCell"/>
</dbReference>
<feature type="transmembrane region" description="Helical" evidence="9">
    <location>
        <begin position="150"/>
        <end position="176"/>
    </location>
</feature>
<evidence type="ECO:0000256" key="1">
    <source>
        <dbReference type="ARBA" id="ARBA00004651"/>
    </source>
</evidence>
<feature type="transmembrane region" description="Helical" evidence="9">
    <location>
        <begin position="196"/>
        <end position="217"/>
    </location>
</feature>
<evidence type="ECO:0000313" key="13">
    <source>
        <dbReference type="Proteomes" id="UP001056756"/>
    </source>
</evidence>
<comment type="subcellular location">
    <subcellularLocation>
        <location evidence="1 9">Cell membrane</location>
        <topology evidence="1 9">Multi-pass membrane protein</topology>
    </subcellularLocation>
</comment>
<feature type="domain" description="ABC transmembrane type-1" evidence="11">
    <location>
        <begin position="13"/>
        <end position="217"/>
    </location>
</feature>
<keyword evidence="8 9" id="KW-0472">Membrane</keyword>
<evidence type="ECO:0000256" key="2">
    <source>
        <dbReference type="ARBA" id="ARBA00007069"/>
    </source>
</evidence>
<dbReference type="PROSITE" id="PS50928">
    <property type="entry name" value="ABC_TM1"/>
    <property type="match status" value="1"/>
</dbReference>
<keyword evidence="7 9" id="KW-1133">Transmembrane helix</keyword>
<evidence type="ECO:0000256" key="10">
    <source>
        <dbReference type="RuleBase" id="RU365097"/>
    </source>
</evidence>
<protein>
    <recommendedName>
        <fullName evidence="10">Molybdenum transport system permease</fullName>
    </recommendedName>
</protein>
<dbReference type="InterPro" id="IPR000515">
    <property type="entry name" value="MetI-like"/>
</dbReference>
<dbReference type="InterPro" id="IPR011867">
    <property type="entry name" value="ModB_ABC"/>
</dbReference>
<sequence>MNEFDWGAFIEPILISIKITMVASIIVFILAIIVSRYMSRAKFRGKVIVDTIFMIPLVLPPTVIGFILLFAFGKKGFLGQLSEVVFGQSLVFTWWAGVVAAIVVAFPLVYQTMKAGFDSIDSALEDVARSQGATEWQVFRYIALPLNHRMLVVAFILGFARSLGEFGATLMLAGNIPGRTQTVATAIYVAMDADRTILAIAWVVFMIIISFLMMYLVRQPVRS</sequence>
<dbReference type="EMBL" id="CP097899">
    <property type="protein sequence ID" value="URN95285.1"/>
    <property type="molecule type" value="Genomic_DNA"/>
</dbReference>
<proteinExistence type="inferred from homology"/>
<dbReference type="SUPFAM" id="SSF161098">
    <property type="entry name" value="MetI-like"/>
    <property type="match status" value="1"/>
</dbReference>
<feature type="transmembrane region" description="Helical" evidence="9">
    <location>
        <begin position="12"/>
        <end position="35"/>
    </location>
</feature>